<keyword evidence="5" id="KW-1185">Reference proteome</keyword>
<dbReference type="SUPFAM" id="SSF48371">
    <property type="entry name" value="ARM repeat"/>
    <property type="match status" value="1"/>
</dbReference>
<feature type="region of interest" description="Disordered" evidence="2">
    <location>
        <begin position="1"/>
        <end position="72"/>
    </location>
</feature>
<proteinExistence type="inferred from homology"/>
<dbReference type="InterPro" id="IPR016024">
    <property type="entry name" value="ARM-type_fold"/>
</dbReference>
<feature type="domain" description="Interferon-related developmental regulator N-terminal" evidence="3">
    <location>
        <begin position="88"/>
        <end position="361"/>
    </location>
</feature>
<evidence type="ECO:0000313" key="5">
    <source>
        <dbReference type="Proteomes" id="UP000008066"/>
    </source>
</evidence>
<dbReference type="GeneID" id="18260311"/>
<organism evidence="5">
    <name type="scientific">Chaetomium thermophilum (strain DSM 1495 / CBS 144.50 / IMI 039719)</name>
    <name type="common">Thermochaetoides thermophila</name>
    <dbReference type="NCBI Taxonomy" id="759272"/>
    <lineage>
        <taxon>Eukaryota</taxon>
        <taxon>Fungi</taxon>
        <taxon>Dikarya</taxon>
        <taxon>Ascomycota</taxon>
        <taxon>Pezizomycotina</taxon>
        <taxon>Sordariomycetes</taxon>
        <taxon>Sordariomycetidae</taxon>
        <taxon>Sordariales</taxon>
        <taxon>Chaetomiaceae</taxon>
        <taxon>Thermochaetoides</taxon>
    </lineage>
</organism>
<dbReference type="InterPro" id="IPR039777">
    <property type="entry name" value="IFRD"/>
</dbReference>
<dbReference type="PANTHER" id="PTHR12354">
    <property type="entry name" value="INTERFERON-RELATED DEVELOPMENTAL REGULATOR"/>
    <property type="match status" value="1"/>
</dbReference>
<evidence type="ECO:0000313" key="4">
    <source>
        <dbReference type="EMBL" id="EGS18251.1"/>
    </source>
</evidence>
<dbReference type="OrthoDB" id="18978at2759"/>
<dbReference type="Pfam" id="PF05004">
    <property type="entry name" value="IFRD"/>
    <property type="match status" value="1"/>
</dbReference>
<dbReference type="RefSeq" id="XP_006696582.1">
    <property type="nucleotide sequence ID" value="XM_006696519.1"/>
</dbReference>
<dbReference type="InterPro" id="IPR011989">
    <property type="entry name" value="ARM-like"/>
</dbReference>
<dbReference type="EMBL" id="GL988046">
    <property type="protein sequence ID" value="EGS18251.1"/>
    <property type="molecule type" value="Genomic_DNA"/>
</dbReference>
<dbReference type="STRING" id="759272.G0SE74"/>
<accession>G0SE74</accession>
<dbReference type="OMA" id="HISGRHI"/>
<dbReference type="eggNOG" id="KOG2842">
    <property type="taxonomic scope" value="Eukaryota"/>
</dbReference>
<reference evidence="4 5" key="1">
    <citation type="journal article" date="2011" name="Cell">
        <title>Insight into structure and assembly of the nuclear pore complex by utilizing the genome of a eukaryotic thermophile.</title>
        <authorList>
            <person name="Amlacher S."/>
            <person name="Sarges P."/>
            <person name="Flemming D."/>
            <person name="van Noort V."/>
            <person name="Kunze R."/>
            <person name="Devos D.P."/>
            <person name="Arumugam M."/>
            <person name="Bork P."/>
            <person name="Hurt E."/>
        </authorList>
    </citation>
    <scope>NUCLEOTIDE SEQUENCE [LARGE SCALE GENOMIC DNA]</scope>
    <source>
        <strain evidence="5">DSM 1495 / CBS 144.50 / IMI 039719</strain>
    </source>
</reference>
<name>G0SE74_CHATD</name>
<dbReference type="Gene3D" id="1.25.10.10">
    <property type="entry name" value="Leucine-rich Repeat Variant"/>
    <property type="match status" value="1"/>
</dbReference>
<dbReference type="PANTHER" id="PTHR12354:SF1">
    <property type="entry name" value="INTERFERON-RELATED DEVELOPMENTAL REGULATOR 1"/>
    <property type="match status" value="1"/>
</dbReference>
<dbReference type="KEGG" id="cthr:CTHT_0062730"/>
<protein>
    <recommendedName>
        <fullName evidence="3">Interferon-related developmental regulator N-terminal domain-containing protein</fullName>
    </recommendedName>
</protein>
<comment type="similarity">
    <text evidence="1">Belongs to the IFRD family.</text>
</comment>
<dbReference type="HOGENOM" id="CLU_039188_0_0_1"/>
<dbReference type="AlphaFoldDB" id="G0SE74"/>
<evidence type="ECO:0000259" key="3">
    <source>
        <dbReference type="Pfam" id="PF05004"/>
    </source>
</evidence>
<dbReference type="InterPro" id="IPR007701">
    <property type="entry name" value="Interferon-rel_develop_reg_N"/>
</dbReference>
<dbReference type="Proteomes" id="UP000008066">
    <property type="component" value="Unassembled WGS sequence"/>
</dbReference>
<evidence type="ECO:0000256" key="1">
    <source>
        <dbReference type="ARBA" id="ARBA00008828"/>
    </source>
</evidence>
<evidence type="ECO:0000256" key="2">
    <source>
        <dbReference type="SAM" id="MobiDB-lite"/>
    </source>
</evidence>
<sequence>MSQLQRRALKGEKTMSKKARAKREAGLSPFQSPSASGAPSPAVSQPSSRPGSRPGSRLSSRPASHYGSDDEFEGDDYLGFEDSASASSGEEGLTWADRLLDLIRELQGHKDQKRTSVQDRELALAGYSHILRHHYAEEHLSSVLDDILPTFLKQIRAGRSNKERARALQAFTLTLLTCPSDKDYEQAISALKTVCEDVEDNNVKIDAIHALCVAVIYGGGNNAATEELLDFFLEIVSTDGDSVRAPDDGSVVTAALQAWAFLATHVDDLTVKGEEAVESFLDQLDSADSDVKVNAGANLALLFEAAREQEEETGQSFITAYNQHRIMTQMAKIMRDSSKTISKKGRRHVRTNFSSIVTSVERGKGPGYSTAGRWGNPHTGGTAEEEIDGGFAEFGYREKIRLPNRWIVINTWFLRARAELLKTLLGGGLLVHYEENPTVRELFRGADVEFTPAKKFRK</sequence>
<gene>
    <name evidence="4" type="ORF">CTHT_0062730</name>
</gene>
<feature type="compositionally biased region" description="Low complexity" evidence="2">
    <location>
        <begin position="28"/>
        <end position="64"/>
    </location>
</feature>